<dbReference type="Pfam" id="PF13585">
    <property type="entry name" value="CHU_C"/>
    <property type="match status" value="1"/>
</dbReference>
<organism evidence="1 2">
    <name type="scientific">Arundinibacter roseus</name>
    <dbReference type="NCBI Taxonomy" id="2070510"/>
    <lineage>
        <taxon>Bacteria</taxon>
        <taxon>Pseudomonadati</taxon>
        <taxon>Bacteroidota</taxon>
        <taxon>Cytophagia</taxon>
        <taxon>Cytophagales</taxon>
        <taxon>Spirosomataceae</taxon>
        <taxon>Arundinibacter</taxon>
    </lineage>
</organism>
<sequence>MKRAQVWMWWMILVFCGLAGTAHGAHIVGGNITLNPKTGSPGFYTVCVVLYYDANSTDPNAEQSELTVSFFRKRDNARQQDLRLKLVSKEPLAFTNPGCAQSRNLEINVVKFAADIRLSPSQFADAEGYYLSWERCCRSGDVSNLKGAGTSSLVLYTEFPPLSQVNHSPEFRPANGEILCTNTPYTFESGATDADGDRLSYRLETPFNSTRPPFGIDPLAPPTTGPYLRSEWADGFQTSTPVPGSPSFRLDPQSGQISFTPTQTGLFVYRVVVEEFRNGQKIGEVHRDYQLLVIDCSDENPPPVSLTEALYPPGTSIVPGDTIEVGICSGDTISLKAEEDSRWFYQWQRNGVNLDDGVGPAIQITQEGVYSVVKTFADRCGNASVLGEKFRVTYRSLVPLAITPGPKASICEGSPLDLAVNANAPDWTFQWKKDGVLLTNATQNQLSAIQEPGSYSVHGFHVVSGCVSADTVAVSQNPRPPANLTASKLEFCEGDSSMLLINSGSNLTYVWYRDDFPLPTALSASQVVSLPGLYSVLVTDTATGCTRQSDSLTLLVRPVPQITLDSIPVLCGQGFAQIDLIGTPAGGVFEGKGITGSLFDAFVAGIGSHEITYRYTSPNGCTGTAAQMAQVVAAPRAIVGNDRVILAGDSVQLRSSVTPDAIYEWTPGEGLSNTTIAQPTASPAQSTTYTLRVTTANGCFSESQIRIEVLPLVKIPNGFTPNGDGANDTWILENSEAYPACEVSVFNRWGNRVFSSNGYQTPWNGQFGQEDLPAATYYYVIKLHPDLPVRSGSITIFR</sequence>
<dbReference type="InterPro" id="IPR026341">
    <property type="entry name" value="T9SS_type_B"/>
</dbReference>
<evidence type="ECO:0000313" key="1">
    <source>
        <dbReference type="EMBL" id="TDB64147.1"/>
    </source>
</evidence>
<accession>A0A4R4K8T1</accession>
<dbReference type="OrthoDB" id="1490014at2"/>
<dbReference type="AlphaFoldDB" id="A0A4R4K8T1"/>
<dbReference type="NCBIfam" id="TIGR04131">
    <property type="entry name" value="Bac_Flav_CTERM"/>
    <property type="match status" value="1"/>
</dbReference>
<dbReference type="SUPFAM" id="SSF49299">
    <property type="entry name" value="PKD domain"/>
    <property type="match status" value="1"/>
</dbReference>
<dbReference type="InterPro" id="IPR035986">
    <property type="entry name" value="PKD_dom_sf"/>
</dbReference>
<name>A0A4R4K8T1_9BACT</name>
<evidence type="ECO:0000313" key="2">
    <source>
        <dbReference type="Proteomes" id="UP000295706"/>
    </source>
</evidence>
<keyword evidence="2" id="KW-1185">Reference proteome</keyword>
<dbReference type="RefSeq" id="WP_132118867.1">
    <property type="nucleotide sequence ID" value="NZ_SMJU01000008.1"/>
</dbReference>
<proteinExistence type="predicted"/>
<gene>
    <name evidence="1" type="ORF">EZE20_14500</name>
</gene>
<reference evidence="1 2" key="1">
    <citation type="submission" date="2019-02" db="EMBL/GenBank/DDBJ databases">
        <title>Arundinibacter roseus gen. nov., sp. nov., a new member of the family Cytophagaceae.</title>
        <authorList>
            <person name="Szuroczki S."/>
            <person name="Khayer B."/>
            <person name="Sproer C."/>
            <person name="Toumi M."/>
            <person name="Szabo A."/>
            <person name="Felfoldi T."/>
            <person name="Schumann P."/>
            <person name="Toth E."/>
        </authorList>
    </citation>
    <scope>NUCLEOTIDE SEQUENCE [LARGE SCALE GENOMIC DNA]</scope>
    <source>
        <strain evidence="1 2">DMA-k-7a</strain>
    </source>
</reference>
<dbReference type="Proteomes" id="UP000295706">
    <property type="component" value="Unassembled WGS sequence"/>
</dbReference>
<comment type="caution">
    <text evidence="1">The sequence shown here is derived from an EMBL/GenBank/DDBJ whole genome shotgun (WGS) entry which is preliminary data.</text>
</comment>
<protein>
    <submittedName>
        <fullName evidence="1">Gliding motility-associated C-terminal domain-containing protein</fullName>
    </submittedName>
</protein>
<dbReference type="InterPro" id="IPR013783">
    <property type="entry name" value="Ig-like_fold"/>
</dbReference>
<dbReference type="EMBL" id="SMJU01000008">
    <property type="protein sequence ID" value="TDB64147.1"/>
    <property type="molecule type" value="Genomic_DNA"/>
</dbReference>
<dbReference type="Gene3D" id="2.60.40.10">
    <property type="entry name" value="Immunoglobulins"/>
    <property type="match status" value="2"/>
</dbReference>